<evidence type="ECO:0000313" key="15">
    <source>
        <dbReference type="EMBL" id="SNS97588.1"/>
    </source>
</evidence>
<comment type="catalytic activity">
    <reaction evidence="10 11">
        <text>tRNA(Arg) + L-arginine + ATP = L-arginyl-tRNA(Arg) + AMP + diphosphate</text>
        <dbReference type="Rhea" id="RHEA:20301"/>
        <dbReference type="Rhea" id="RHEA-COMP:9658"/>
        <dbReference type="Rhea" id="RHEA-COMP:9673"/>
        <dbReference type="ChEBI" id="CHEBI:30616"/>
        <dbReference type="ChEBI" id="CHEBI:32682"/>
        <dbReference type="ChEBI" id="CHEBI:33019"/>
        <dbReference type="ChEBI" id="CHEBI:78442"/>
        <dbReference type="ChEBI" id="CHEBI:78513"/>
        <dbReference type="ChEBI" id="CHEBI:456215"/>
        <dbReference type="EC" id="6.1.1.19"/>
    </reaction>
</comment>
<dbReference type="PANTHER" id="PTHR11956:SF5">
    <property type="entry name" value="ARGININE--TRNA LIGASE, CYTOPLASMIC"/>
    <property type="match status" value="1"/>
</dbReference>
<reference evidence="15 16" key="1">
    <citation type="submission" date="2017-06" db="EMBL/GenBank/DDBJ databases">
        <authorList>
            <person name="Kim H.J."/>
            <person name="Triplett B.A."/>
        </authorList>
    </citation>
    <scope>NUCLEOTIDE SEQUENCE [LARGE SCALE GENOMIC DNA]</scope>
    <source>
        <strain evidence="15 16">CGMCC 4.5593</strain>
    </source>
</reference>
<dbReference type="SMART" id="SM01016">
    <property type="entry name" value="Arg_tRNA_synt_N"/>
    <property type="match status" value="1"/>
</dbReference>
<feature type="domain" description="Arginyl tRNA synthetase N-terminal" evidence="14">
    <location>
        <begin position="8"/>
        <end position="86"/>
    </location>
</feature>
<dbReference type="InterPro" id="IPR035684">
    <property type="entry name" value="ArgRS_core"/>
</dbReference>
<dbReference type="Gene3D" id="3.40.50.620">
    <property type="entry name" value="HUPs"/>
    <property type="match status" value="1"/>
</dbReference>
<dbReference type="NCBIfam" id="TIGR00456">
    <property type="entry name" value="argS"/>
    <property type="match status" value="1"/>
</dbReference>
<keyword evidence="6 11" id="KW-0547">Nucleotide-binding</keyword>
<proteinExistence type="inferred from homology"/>
<dbReference type="SUPFAM" id="SSF47323">
    <property type="entry name" value="Anticodon-binding domain of a subclass of class I aminoacyl-tRNA synthetases"/>
    <property type="match status" value="1"/>
</dbReference>
<dbReference type="Proteomes" id="UP000198362">
    <property type="component" value="Unassembled WGS sequence"/>
</dbReference>
<keyword evidence="5 11" id="KW-0436">Ligase</keyword>
<dbReference type="SMART" id="SM00836">
    <property type="entry name" value="DALR_1"/>
    <property type="match status" value="1"/>
</dbReference>
<evidence type="ECO:0000259" key="14">
    <source>
        <dbReference type="SMART" id="SM01016"/>
    </source>
</evidence>
<dbReference type="PROSITE" id="PS00178">
    <property type="entry name" value="AA_TRNA_LIGASE_I"/>
    <property type="match status" value="1"/>
</dbReference>
<evidence type="ECO:0000256" key="7">
    <source>
        <dbReference type="ARBA" id="ARBA00022840"/>
    </source>
</evidence>
<feature type="domain" description="DALR anticodon binding" evidence="13">
    <location>
        <begin position="452"/>
        <end position="566"/>
    </location>
</feature>
<dbReference type="EC" id="6.1.1.19" evidence="11"/>
<comment type="similarity">
    <text evidence="2 11 12">Belongs to the class-I aminoacyl-tRNA synthetase family.</text>
</comment>
<evidence type="ECO:0000256" key="9">
    <source>
        <dbReference type="ARBA" id="ARBA00023146"/>
    </source>
</evidence>
<dbReference type="InterPro" id="IPR005148">
    <property type="entry name" value="Arg-tRNA-synth_N"/>
</dbReference>
<dbReference type="InterPro" id="IPR009080">
    <property type="entry name" value="tRNAsynth_Ia_anticodon-bd"/>
</dbReference>
<evidence type="ECO:0000256" key="6">
    <source>
        <dbReference type="ARBA" id="ARBA00022741"/>
    </source>
</evidence>
<dbReference type="InterPro" id="IPR001412">
    <property type="entry name" value="aa-tRNA-synth_I_CS"/>
</dbReference>
<protein>
    <recommendedName>
        <fullName evidence="11">Arginine--tRNA ligase</fullName>
        <ecNumber evidence="11">6.1.1.19</ecNumber>
    </recommendedName>
    <alternativeName>
        <fullName evidence="11">Arginyl-tRNA synthetase</fullName>
        <shortName evidence="11">ArgRS</shortName>
    </alternativeName>
</protein>
<sequence length="566" mass="60565">MAVPPLTASLSDAVAAALATAGVPEVAPRIRRSQHADFQADGVLASAGAVRRDPRALAAEVAAALPTGDRLAAASVAGPGFVNLDLTDGALLDQLAARLADPRLGVGTPESGVTTVVDYSQPNVAKEMHVGHLRSTIIGDALVRTLEHLGGDVIRRNHLGDWGTQFGMLVQQLVEHPEPAAPSMSRLLELYRAARVRFESDPAFADRARRRVVALQSGDRATVAAWREMVDESERYFTEVYDRLGVRLTPADAVGESAYNDALPGIADELERTGVAVTSDGALCVFTDFTSTPLIVRKSDGGYGYAATDLAALRQRVGELHADRLLYVVDARQSLHFRLLFAAATRAGWLPATVSATHVAFGTVLGNDGRPFQTRSGDTVRLIDLLTDAVDRARTVVAAKNPDLTGAALDERARAVGIGAVKYADLATGRTRDYVYDPDRMLALTGDTGVYLQYAHARIRSILARAGSARPQVAPGVPVHPAERALILDLDAFAETLADVVATYEPHRLCAYLHRLAQTFTTFYDQCPVLRAEGPTRTNRLALCHLTGDTLHTGLSLLGIEAPDQL</sequence>
<dbReference type="InterPro" id="IPR001278">
    <property type="entry name" value="Arg-tRNA-ligase"/>
</dbReference>
<dbReference type="InterPro" id="IPR008909">
    <property type="entry name" value="DALR_anticod-bd"/>
</dbReference>
<evidence type="ECO:0000256" key="11">
    <source>
        <dbReference type="HAMAP-Rule" id="MF_00123"/>
    </source>
</evidence>
<dbReference type="SUPFAM" id="SSF52374">
    <property type="entry name" value="Nucleotidylyl transferase"/>
    <property type="match status" value="1"/>
</dbReference>
<feature type="short sequence motif" description="'HIGH' region" evidence="11">
    <location>
        <begin position="122"/>
        <end position="132"/>
    </location>
</feature>
<dbReference type="SUPFAM" id="SSF55190">
    <property type="entry name" value="Arginyl-tRNA synthetase (ArgRS), N-terminal 'additional' domain"/>
    <property type="match status" value="1"/>
</dbReference>
<keyword evidence="16" id="KW-1185">Reference proteome</keyword>
<dbReference type="FunFam" id="3.40.50.620:FF:000116">
    <property type="entry name" value="Arginine--tRNA ligase"/>
    <property type="match status" value="1"/>
</dbReference>
<evidence type="ECO:0000259" key="13">
    <source>
        <dbReference type="SMART" id="SM00836"/>
    </source>
</evidence>
<organism evidence="15 16">
    <name type="scientific">Asanoa hainanensis</name>
    <dbReference type="NCBI Taxonomy" id="560556"/>
    <lineage>
        <taxon>Bacteria</taxon>
        <taxon>Bacillati</taxon>
        <taxon>Actinomycetota</taxon>
        <taxon>Actinomycetes</taxon>
        <taxon>Micromonosporales</taxon>
        <taxon>Micromonosporaceae</taxon>
        <taxon>Asanoa</taxon>
    </lineage>
</organism>
<dbReference type="CDD" id="cd00671">
    <property type="entry name" value="ArgRS_core"/>
    <property type="match status" value="1"/>
</dbReference>
<keyword evidence="7 11" id="KW-0067">ATP-binding</keyword>
<dbReference type="GO" id="GO:0004814">
    <property type="term" value="F:arginine-tRNA ligase activity"/>
    <property type="evidence" value="ECO:0007669"/>
    <property type="project" value="UniProtKB-UniRule"/>
</dbReference>
<dbReference type="EMBL" id="FZPH01000002">
    <property type="protein sequence ID" value="SNS97588.1"/>
    <property type="molecule type" value="Genomic_DNA"/>
</dbReference>
<evidence type="ECO:0000256" key="8">
    <source>
        <dbReference type="ARBA" id="ARBA00022917"/>
    </source>
</evidence>
<dbReference type="Gene3D" id="1.10.730.10">
    <property type="entry name" value="Isoleucyl-tRNA Synthetase, Domain 1"/>
    <property type="match status" value="1"/>
</dbReference>
<accession>A0A239IWJ5</accession>
<dbReference type="Pfam" id="PF00750">
    <property type="entry name" value="tRNA-synt_1d"/>
    <property type="match status" value="1"/>
</dbReference>
<name>A0A239IWJ5_9ACTN</name>
<evidence type="ECO:0000256" key="2">
    <source>
        <dbReference type="ARBA" id="ARBA00005594"/>
    </source>
</evidence>
<dbReference type="GO" id="GO:0005737">
    <property type="term" value="C:cytoplasm"/>
    <property type="evidence" value="ECO:0007669"/>
    <property type="project" value="UniProtKB-SubCell"/>
</dbReference>
<evidence type="ECO:0000256" key="4">
    <source>
        <dbReference type="ARBA" id="ARBA00022490"/>
    </source>
</evidence>
<evidence type="ECO:0000256" key="3">
    <source>
        <dbReference type="ARBA" id="ARBA00011245"/>
    </source>
</evidence>
<keyword evidence="8 11" id="KW-0648">Protein biosynthesis</keyword>
<dbReference type="FunFam" id="1.10.730.10:FF:000006">
    <property type="entry name" value="Arginyl-tRNA synthetase 2, mitochondrial"/>
    <property type="match status" value="1"/>
</dbReference>
<evidence type="ECO:0000313" key="16">
    <source>
        <dbReference type="Proteomes" id="UP000198362"/>
    </source>
</evidence>
<dbReference type="Pfam" id="PF05746">
    <property type="entry name" value="DALR_1"/>
    <property type="match status" value="1"/>
</dbReference>
<dbReference type="Pfam" id="PF03485">
    <property type="entry name" value="Arg_tRNA_synt_N"/>
    <property type="match status" value="1"/>
</dbReference>
<evidence type="ECO:0000256" key="1">
    <source>
        <dbReference type="ARBA" id="ARBA00004496"/>
    </source>
</evidence>
<evidence type="ECO:0000256" key="5">
    <source>
        <dbReference type="ARBA" id="ARBA00022598"/>
    </source>
</evidence>
<dbReference type="PANTHER" id="PTHR11956">
    <property type="entry name" value="ARGINYL-TRNA SYNTHETASE"/>
    <property type="match status" value="1"/>
</dbReference>
<dbReference type="AlphaFoldDB" id="A0A239IWJ5"/>
<keyword evidence="4 11" id="KW-0963">Cytoplasm</keyword>
<dbReference type="GO" id="GO:0006420">
    <property type="term" value="P:arginyl-tRNA aminoacylation"/>
    <property type="evidence" value="ECO:0007669"/>
    <property type="project" value="UniProtKB-UniRule"/>
</dbReference>
<dbReference type="CDD" id="cd07956">
    <property type="entry name" value="Anticodon_Ia_Arg"/>
    <property type="match status" value="1"/>
</dbReference>
<comment type="subcellular location">
    <subcellularLocation>
        <location evidence="1 11">Cytoplasm</location>
    </subcellularLocation>
</comment>
<dbReference type="Gene3D" id="3.30.1360.70">
    <property type="entry name" value="Arginyl tRNA synthetase N-terminal domain"/>
    <property type="match status" value="1"/>
</dbReference>
<dbReference type="InterPro" id="IPR036695">
    <property type="entry name" value="Arg-tRNA-synth_N_sf"/>
</dbReference>
<evidence type="ECO:0000256" key="10">
    <source>
        <dbReference type="ARBA" id="ARBA00049339"/>
    </source>
</evidence>
<keyword evidence="9 11" id="KW-0030">Aminoacyl-tRNA synthetase</keyword>
<dbReference type="GO" id="GO:0005524">
    <property type="term" value="F:ATP binding"/>
    <property type="evidence" value="ECO:0007669"/>
    <property type="project" value="UniProtKB-UniRule"/>
</dbReference>
<dbReference type="OrthoDB" id="9803211at2"/>
<evidence type="ECO:0000256" key="12">
    <source>
        <dbReference type="RuleBase" id="RU363038"/>
    </source>
</evidence>
<gene>
    <name evidence="11" type="primary">argS</name>
    <name evidence="15" type="ORF">SAMN05421812_102587</name>
</gene>
<dbReference type="RefSeq" id="WP_089246170.1">
    <property type="nucleotide sequence ID" value="NZ_FZPH01000002.1"/>
</dbReference>
<dbReference type="PRINTS" id="PR01038">
    <property type="entry name" value="TRNASYNTHARG"/>
</dbReference>
<dbReference type="InterPro" id="IPR014729">
    <property type="entry name" value="Rossmann-like_a/b/a_fold"/>
</dbReference>
<comment type="subunit">
    <text evidence="3 11">Monomer.</text>
</comment>
<dbReference type="HAMAP" id="MF_00123">
    <property type="entry name" value="Arg_tRNA_synth"/>
    <property type="match status" value="1"/>
</dbReference>